<sequence length="209" mass="23772">MATDLNIRVISNLGDTEFFTLYQQDINLNVKNYKVGAWEKGYIAPGAQFYTVLPLKIQAQGRVEESDGIYKTKLVDVDYNQRYDIFNNSEGIDIERSDLRPPVDNTMSVYNVTDSRVQAVVLKDSKPLFSADIRPDNKLNFAIMPSIYVAICDYAIEQEFFDAASLSPLTRINFEGQSYLTITLGENISTGKFEINYNFDLFDLSTVTY</sequence>
<dbReference type="RefSeq" id="WP_084113271.1">
    <property type="nucleotide sequence ID" value="NZ_FWXH01000002.1"/>
</dbReference>
<reference evidence="1 2" key="1">
    <citation type="submission" date="2017-04" db="EMBL/GenBank/DDBJ databases">
        <authorList>
            <person name="Afonso C.L."/>
            <person name="Miller P.J."/>
            <person name="Scott M.A."/>
            <person name="Spackman E."/>
            <person name="Goraichik I."/>
            <person name="Dimitrov K.M."/>
            <person name="Suarez D.L."/>
            <person name="Swayne D.E."/>
        </authorList>
    </citation>
    <scope>NUCLEOTIDE SEQUENCE [LARGE SCALE GENOMIC DNA]</scope>
    <source>
        <strain evidence="1 2">DSM 12555</strain>
    </source>
</reference>
<name>A0A1W1WXB9_9CLOT</name>
<dbReference type="AlphaFoldDB" id="A0A1W1WXB9"/>
<evidence type="ECO:0000313" key="2">
    <source>
        <dbReference type="Proteomes" id="UP000192468"/>
    </source>
</evidence>
<keyword evidence="2" id="KW-1185">Reference proteome</keyword>
<protein>
    <submittedName>
        <fullName evidence="1">Uncharacterized protein</fullName>
    </submittedName>
</protein>
<accession>A0A1W1WXB9</accession>
<evidence type="ECO:0000313" key="1">
    <source>
        <dbReference type="EMBL" id="SMC16284.1"/>
    </source>
</evidence>
<proteinExistence type="predicted"/>
<dbReference type="EMBL" id="FWXH01000002">
    <property type="protein sequence ID" value="SMC16284.1"/>
    <property type="molecule type" value="Genomic_DNA"/>
</dbReference>
<dbReference type="OrthoDB" id="1927514at2"/>
<gene>
    <name evidence="1" type="ORF">SAMN02745134_00039</name>
</gene>
<organism evidence="1 2">
    <name type="scientific">Clostridium acidisoli DSM 12555</name>
    <dbReference type="NCBI Taxonomy" id="1121291"/>
    <lineage>
        <taxon>Bacteria</taxon>
        <taxon>Bacillati</taxon>
        <taxon>Bacillota</taxon>
        <taxon>Clostridia</taxon>
        <taxon>Eubacteriales</taxon>
        <taxon>Clostridiaceae</taxon>
        <taxon>Clostridium</taxon>
    </lineage>
</organism>
<dbReference type="Proteomes" id="UP000192468">
    <property type="component" value="Unassembled WGS sequence"/>
</dbReference>